<name>A0AAD9ZAQ1_9LECA</name>
<evidence type="ECO:0000313" key="2">
    <source>
        <dbReference type="EMBL" id="KAK3172837.1"/>
    </source>
</evidence>
<evidence type="ECO:0000256" key="1">
    <source>
        <dbReference type="SAM" id="MobiDB-lite"/>
    </source>
</evidence>
<dbReference type="EMBL" id="JASNWA010000007">
    <property type="protein sequence ID" value="KAK3172837.1"/>
    <property type="molecule type" value="Genomic_DNA"/>
</dbReference>
<protein>
    <submittedName>
        <fullName evidence="2">Uncharacterized protein</fullName>
    </submittedName>
</protein>
<feature type="region of interest" description="Disordered" evidence="1">
    <location>
        <begin position="50"/>
        <end position="123"/>
    </location>
</feature>
<sequence>MHQVKDHGYMSPGAIEDVADDWNAADVYANASVVECFMREDRVGCCASNYLEVDESETDSSESSSDGGDEDSDVDPDIELRDSRVEKPEVGQEEATHAEPTKTGNKADDSESVCSPWSETSEEFHDAVEDLDNVLQDNDSLARR</sequence>
<keyword evidence="3" id="KW-1185">Reference proteome</keyword>
<organism evidence="2 3">
    <name type="scientific">Lepraria neglecta</name>
    <dbReference type="NCBI Taxonomy" id="209136"/>
    <lineage>
        <taxon>Eukaryota</taxon>
        <taxon>Fungi</taxon>
        <taxon>Dikarya</taxon>
        <taxon>Ascomycota</taxon>
        <taxon>Pezizomycotina</taxon>
        <taxon>Lecanoromycetes</taxon>
        <taxon>OSLEUM clade</taxon>
        <taxon>Lecanoromycetidae</taxon>
        <taxon>Lecanorales</taxon>
        <taxon>Lecanorineae</taxon>
        <taxon>Stereocaulaceae</taxon>
        <taxon>Lepraria</taxon>
    </lineage>
</organism>
<reference evidence="2" key="1">
    <citation type="submission" date="2022-11" db="EMBL/GenBank/DDBJ databases">
        <title>Chromosomal genome sequence assembly and mating type (MAT) locus characterization of the leprose asexual lichenized fungus Lepraria neglecta (Nyl.) Erichsen.</title>
        <authorList>
            <person name="Allen J.L."/>
            <person name="Pfeffer B."/>
        </authorList>
    </citation>
    <scope>NUCLEOTIDE SEQUENCE</scope>
    <source>
        <strain evidence="2">Allen 5258</strain>
    </source>
</reference>
<dbReference type="Proteomes" id="UP001276659">
    <property type="component" value="Unassembled WGS sequence"/>
</dbReference>
<feature type="compositionally biased region" description="Basic and acidic residues" evidence="1">
    <location>
        <begin position="78"/>
        <end position="109"/>
    </location>
</feature>
<accession>A0AAD9ZAQ1</accession>
<dbReference type="AlphaFoldDB" id="A0AAD9ZAQ1"/>
<comment type="caution">
    <text evidence="2">The sequence shown here is derived from an EMBL/GenBank/DDBJ whole genome shotgun (WGS) entry which is preliminary data.</text>
</comment>
<proteinExistence type="predicted"/>
<gene>
    <name evidence="2" type="ORF">OEA41_006162</name>
</gene>
<feature type="compositionally biased region" description="Acidic residues" evidence="1">
    <location>
        <begin position="67"/>
        <end position="77"/>
    </location>
</feature>
<evidence type="ECO:0000313" key="3">
    <source>
        <dbReference type="Proteomes" id="UP001276659"/>
    </source>
</evidence>